<dbReference type="Pfam" id="PF03033">
    <property type="entry name" value="Glyco_transf_28"/>
    <property type="match status" value="1"/>
</dbReference>
<keyword evidence="2 10" id="KW-0132">Cell division</keyword>
<comment type="subcellular location">
    <subcellularLocation>
        <location evidence="10">Cell membrane</location>
        <topology evidence="10">Peripheral membrane protein</topology>
        <orientation evidence="10">Cytoplasmic side</orientation>
    </subcellularLocation>
</comment>
<protein>
    <recommendedName>
        <fullName evidence="10">UDP-N-acetylglucosamine--N-acetylmuramyl-(pentapeptide) pyrophosphoryl-undecaprenol N-acetylglucosamine transferase</fullName>
        <ecNumber evidence="10">2.4.1.227</ecNumber>
    </recommendedName>
    <alternativeName>
        <fullName evidence="10">Undecaprenyl-PP-MurNAc-pentapeptide-UDPGlcNAc GlcNAc transferase</fullName>
    </alternativeName>
</protein>
<evidence type="ECO:0000256" key="5">
    <source>
        <dbReference type="ARBA" id="ARBA00022960"/>
    </source>
</evidence>
<dbReference type="GO" id="GO:0051991">
    <property type="term" value="F:UDP-N-acetyl-D-glucosamine:N-acetylmuramoyl-L-alanyl-D-glutamyl-meso-2,6-diaminopimelyl-D-alanyl-D-alanine-diphosphoundecaprenol 4-beta-N-acetylglucosaminlytransferase activity"/>
    <property type="evidence" value="ECO:0007669"/>
    <property type="project" value="RHEA"/>
</dbReference>
<feature type="binding site" evidence="10">
    <location>
        <position position="277"/>
    </location>
    <ligand>
        <name>UDP-N-acetyl-alpha-D-glucosamine</name>
        <dbReference type="ChEBI" id="CHEBI:57705"/>
    </ligand>
</feature>
<feature type="domain" description="Glycosyl transferase family 28 C-terminal" evidence="12">
    <location>
        <begin position="169"/>
        <end position="338"/>
    </location>
</feature>
<dbReference type="Gene3D" id="3.40.50.2000">
    <property type="entry name" value="Glycogen Phosphorylase B"/>
    <property type="match status" value="2"/>
</dbReference>
<evidence type="ECO:0000259" key="12">
    <source>
        <dbReference type="Pfam" id="PF04101"/>
    </source>
</evidence>
<dbReference type="AlphaFoldDB" id="A0A2M8QDJ3"/>
<dbReference type="GO" id="GO:0050511">
    <property type="term" value="F:undecaprenyldiphospho-muramoylpentapeptide beta-N-acetylglucosaminyltransferase activity"/>
    <property type="evidence" value="ECO:0007669"/>
    <property type="project" value="UniProtKB-UniRule"/>
</dbReference>
<dbReference type="GO" id="GO:0009252">
    <property type="term" value="P:peptidoglycan biosynthetic process"/>
    <property type="evidence" value="ECO:0007669"/>
    <property type="project" value="UniProtKB-UniRule"/>
</dbReference>
<keyword evidence="6 10" id="KW-0573">Peptidoglycan synthesis</keyword>
<feature type="binding site" evidence="10">
    <location>
        <begin position="8"/>
        <end position="10"/>
    </location>
    <ligand>
        <name>UDP-N-acetyl-alpha-D-glucosamine</name>
        <dbReference type="ChEBI" id="CHEBI:57705"/>
    </ligand>
</feature>
<feature type="binding site" evidence="10">
    <location>
        <position position="146"/>
    </location>
    <ligand>
        <name>UDP-N-acetyl-alpha-D-glucosamine</name>
        <dbReference type="ChEBI" id="CHEBI:57705"/>
    </ligand>
</feature>
<keyword evidence="3 10" id="KW-0328">Glycosyltransferase</keyword>
<keyword evidence="1 10" id="KW-1003">Cell membrane</keyword>
<proteinExistence type="inferred from homology"/>
<dbReference type="EMBL" id="PGTN01000033">
    <property type="protein sequence ID" value="PJF47838.1"/>
    <property type="molecule type" value="Genomic_DNA"/>
</dbReference>
<evidence type="ECO:0000313" key="13">
    <source>
        <dbReference type="EMBL" id="PJF47838.1"/>
    </source>
</evidence>
<comment type="pathway">
    <text evidence="10">Cell wall biogenesis; peptidoglycan biosynthesis.</text>
</comment>
<evidence type="ECO:0000256" key="7">
    <source>
        <dbReference type="ARBA" id="ARBA00023136"/>
    </source>
</evidence>
<dbReference type="GO" id="GO:0008360">
    <property type="term" value="P:regulation of cell shape"/>
    <property type="evidence" value="ECO:0007669"/>
    <property type="project" value="UniProtKB-KW"/>
</dbReference>
<comment type="function">
    <text evidence="10">Cell wall formation. Catalyzes the transfer of a GlcNAc subunit on undecaprenyl-pyrophosphoryl-MurNAc-pentapeptide (lipid intermediate I) to form undecaprenyl-pyrophosphoryl-MurNAc-(pentapeptide)GlcNAc (lipid intermediate II).</text>
</comment>
<accession>A0A2M8QDJ3</accession>
<keyword evidence="5 10" id="KW-0133">Cell shape</keyword>
<dbReference type="InterPro" id="IPR006009">
    <property type="entry name" value="GlcNAc_MurG"/>
</dbReference>
<organism evidence="13 14">
    <name type="scientific">Candidatus Thermofonsia Clade 3 bacterium</name>
    <dbReference type="NCBI Taxonomy" id="2364212"/>
    <lineage>
        <taxon>Bacteria</taxon>
        <taxon>Bacillati</taxon>
        <taxon>Chloroflexota</taxon>
        <taxon>Candidatus Thermofontia</taxon>
        <taxon>Candidatus Thermofonsia Clade 3</taxon>
    </lineage>
</organism>
<evidence type="ECO:0000256" key="8">
    <source>
        <dbReference type="ARBA" id="ARBA00023306"/>
    </source>
</evidence>
<evidence type="ECO:0000256" key="10">
    <source>
        <dbReference type="HAMAP-Rule" id="MF_00033"/>
    </source>
</evidence>
<dbReference type="InterPro" id="IPR004276">
    <property type="entry name" value="GlycoTrans_28_N"/>
</dbReference>
<gene>
    <name evidence="10" type="primary">murG</name>
    <name evidence="13" type="ORF">CUN48_06550</name>
</gene>
<comment type="catalytic activity">
    <reaction evidence="10">
        <text>di-trans,octa-cis-undecaprenyl diphospho-N-acetyl-alpha-D-muramoyl-L-alanyl-D-glutamyl-meso-2,6-diaminopimeloyl-D-alanyl-D-alanine + UDP-N-acetyl-alpha-D-glucosamine = di-trans,octa-cis-undecaprenyl diphospho-[N-acetyl-alpha-D-glucosaminyl-(1-&gt;4)]-N-acetyl-alpha-D-muramoyl-L-alanyl-D-glutamyl-meso-2,6-diaminopimeloyl-D-alanyl-D-alanine + UDP + H(+)</text>
        <dbReference type="Rhea" id="RHEA:31227"/>
        <dbReference type="ChEBI" id="CHEBI:15378"/>
        <dbReference type="ChEBI" id="CHEBI:57705"/>
        <dbReference type="ChEBI" id="CHEBI:58223"/>
        <dbReference type="ChEBI" id="CHEBI:61387"/>
        <dbReference type="ChEBI" id="CHEBI:61388"/>
        <dbReference type="EC" id="2.4.1.227"/>
    </reaction>
</comment>
<dbReference type="CDD" id="cd03785">
    <property type="entry name" value="GT28_MurG"/>
    <property type="match status" value="1"/>
</dbReference>
<feature type="domain" description="Glycosyltransferase family 28 N-terminal" evidence="11">
    <location>
        <begin position="12"/>
        <end position="123"/>
    </location>
</feature>
<evidence type="ECO:0000256" key="2">
    <source>
        <dbReference type="ARBA" id="ARBA00022618"/>
    </source>
</evidence>
<dbReference type="GO" id="GO:0051301">
    <property type="term" value="P:cell division"/>
    <property type="evidence" value="ECO:0007669"/>
    <property type="project" value="UniProtKB-KW"/>
</dbReference>
<comment type="similarity">
    <text evidence="10">Belongs to the glycosyltransferase 28 family. MurG subfamily.</text>
</comment>
<comment type="caution">
    <text evidence="10">Lacks conserved residue(s) required for the propagation of feature annotation.</text>
</comment>
<feature type="binding site" evidence="10">
    <location>
        <position position="176"/>
    </location>
    <ligand>
        <name>UDP-N-acetyl-alpha-D-glucosamine</name>
        <dbReference type="ChEBI" id="CHEBI:57705"/>
    </ligand>
</feature>
<name>A0A2M8QDJ3_9CHLR</name>
<dbReference type="PANTHER" id="PTHR21015">
    <property type="entry name" value="UDP-N-ACETYLGLUCOSAMINE--N-ACETYLMURAMYL-(PENTAPEPTIDE) PYROPHOSPHORYL-UNDECAPRENOL N-ACETYLGLUCOSAMINE TRANSFERASE 1"/>
    <property type="match status" value="1"/>
</dbReference>
<sequence>MARSAGATAGAVQALFVGEASGMERSLVSREGVPFRAIQAGAMHGVGLARAAGGALRTLRGMVEAWRILAEFKPDVVFLTGGFVGVPVSLAAWLQRIPSVVYLPDIQPGHALRVMARFAARVATTTEASARFIAPDKMVVTGYPVREVFAAVSREEARQHFGIAPGERVLLVYGGSKGARSINRAVLAGLTRLLEGAVVLHVTGATDWAEVSAARAQLPEGQRARYLAFEYLHDEMALAMAAADLAVCRAGASALGELPYLGLPAILVPYPYAWRYQRVNAQYLADRDAAMVVEDGSLMDEREGLLPRVIALLGAPERLNAMRQASLRLGRRDGAERIAALLIEASHSQLT</sequence>
<dbReference type="PANTHER" id="PTHR21015:SF22">
    <property type="entry name" value="GLYCOSYLTRANSFERASE"/>
    <property type="match status" value="1"/>
</dbReference>
<keyword evidence="4 10" id="KW-0808">Transferase</keyword>
<reference evidence="13 14" key="1">
    <citation type="submission" date="2017-11" db="EMBL/GenBank/DDBJ databases">
        <title>Evolution of Phototrophy in the Chloroflexi Phylum Driven by Horizontal Gene Transfer.</title>
        <authorList>
            <person name="Ward L.M."/>
            <person name="Hemp J."/>
            <person name="Shih P.M."/>
            <person name="Mcglynn S.E."/>
            <person name="Fischer W."/>
        </authorList>
    </citation>
    <scope>NUCLEOTIDE SEQUENCE [LARGE SCALE GENOMIC DNA]</scope>
    <source>
        <strain evidence="13">JP3_7</strain>
    </source>
</reference>
<dbReference type="HAMAP" id="MF_00033">
    <property type="entry name" value="MurG"/>
    <property type="match status" value="1"/>
</dbReference>
<dbReference type="InterPro" id="IPR007235">
    <property type="entry name" value="Glyco_trans_28_C"/>
</dbReference>
<dbReference type="UniPathway" id="UPA00219"/>
<evidence type="ECO:0000256" key="3">
    <source>
        <dbReference type="ARBA" id="ARBA00022676"/>
    </source>
</evidence>
<dbReference type="EC" id="2.4.1.227" evidence="10"/>
<dbReference type="GO" id="GO:0005975">
    <property type="term" value="P:carbohydrate metabolic process"/>
    <property type="evidence" value="ECO:0007669"/>
    <property type="project" value="InterPro"/>
</dbReference>
<dbReference type="GO" id="GO:0005886">
    <property type="term" value="C:plasma membrane"/>
    <property type="evidence" value="ECO:0007669"/>
    <property type="project" value="UniProtKB-SubCell"/>
</dbReference>
<evidence type="ECO:0000256" key="6">
    <source>
        <dbReference type="ARBA" id="ARBA00022984"/>
    </source>
</evidence>
<keyword evidence="9 10" id="KW-0961">Cell wall biogenesis/degradation</keyword>
<dbReference type="Proteomes" id="UP000230790">
    <property type="component" value="Unassembled WGS sequence"/>
</dbReference>
<dbReference type="GO" id="GO:0071555">
    <property type="term" value="P:cell wall organization"/>
    <property type="evidence" value="ECO:0007669"/>
    <property type="project" value="UniProtKB-KW"/>
</dbReference>
<dbReference type="Pfam" id="PF04101">
    <property type="entry name" value="Glyco_tran_28_C"/>
    <property type="match status" value="1"/>
</dbReference>
<comment type="caution">
    <text evidence="13">The sequence shown here is derived from an EMBL/GenBank/DDBJ whole genome shotgun (WGS) entry which is preliminary data.</text>
</comment>
<evidence type="ECO:0000256" key="4">
    <source>
        <dbReference type="ARBA" id="ARBA00022679"/>
    </source>
</evidence>
<evidence type="ECO:0000256" key="9">
    <source>
        <dbReference type="ARBA" id="ARBA00023316"/>
    </source>
</evidence>
<keyword evidence="7 10" id="KW-0472">Membrane</keyword>
<evidence type="ECO:0000256" key="1">
    <source>
        <dbReference type="ARBA" id="ARBA00022475"/>
    </source>
</evidence>
<keyword evidence="8 10" id="KW-0131">Cell cycle</keyword>
<dbReference type="SUPFAM" id="SSF53756">
    <property type="entry name" value="UDP-Glycosyltransferase/glycogen phosphorylase"/>
    <property type="match status" value="1"/>
</dbReference>
<evidence type="ECO:0000259" key="11">
    <source>
        <dbReference type="Pfam" id="PF03033"/>
    </source>
</evidence>
<evidence type="ECO:0000313" key="14">
    <source>
        <dbReference type="Proteomes" id="UP000230790"/>
    </source>
</evidence>